<dbReference type="EMBL" id="AP023343">
    <property type="protein sequence ID" value="BCI91121.1"/>
    <property type="molecule type" value="Genomic_DNA"/>
</dbReference>
<dbReference type="InterPro" id="IPR036291">
    <property type="entry name" value="NAD(P)-bd_dom_sf"/>
</dbReference>
<gene>
    <name evidence="4" type="ORF">BZL29_7077</name>
    <name evidence="3" type="ORF">NIIDMKKI_63270</name>
</gene>
<evidence type="ECO:0000313" key="4">
    <source>
        <dbReference type="EMBL" id="OOK66986.1"/>
    </source>
</evidence>
<dbReference type="InterPro" id="IPR048655">
    <property type="entry name" value="Irp3-like_C"/>
</dbReference>
<organism evidence="4 5">
    <name type="scientific">Mycobacterium kansasii</name>
    <dbReference type="NCBI Taxonomy" id="1768"/>
    <lineage>
        <taxon>Bacteria</taxon>
        <taxon>Bacillati</taxon>
        <taxon>Actinomycetota</taxon>
        <taxon>Actinomycetes</taxon>
        <taxon>Mycobacteriales</taxon>
        <taxon>Mycobacteriaceae</taxon>
        <taxon>Mycobacterium</taxon>
    </lineage>
</organism>
<dbReference type="GeneID" id="29697609"/>
<dbReference type="SUPFAM" id="SSF51735">
    <property type="entry name" value="NAD(P)-binding Rossmann-fold domains"/>
    <property type="match status" value="1"/>
</dbReference>
<name>A0A1V3WKM6_MYCKA</name>
<dbReference type="AlphaFoldDB" id="A0A1V3WKM6"/>
<reference evidence="4 5" key="1">
    <citation type="submission" date="2017-02" db="EMBL/GenBank/DDBJ databases">
        <title>Complete genome sequences of Mycobacterium kansasii strains isolated from rhesus macaques.</title>
        <authorList>
            <person name="Panda A."/>
            <person name="Nagaraj S."/>
            <person name="Zhao X."/>
            <person name="Tettelin H."/>
            <person name="Detolla L.J."/>
        </authorList>
    </citation>
    <scope>NUCLEOTIDE SEQUENCE [LARGE SCALE GENOMIC DNA]</scope>
    <source>
        <strain evidence="4 5">11-3469</strain>
    </source>
</reference>
<dbReference type="Gene3D" id="3.30.360.10">
    <property type="entry name" value="Dihydrodipicolinate Reductase, domain 2"/>
    <property type="match status" value="1"/>
</dbReference>
<dbReference type="Gene3D" id="3.40.50.720">
    <property type="entry name" value="NAD(P)-binding Rossmann-like Domain"/>
    <property type="match status" value="1"/>
</dbReference>
<dbReference type="Proteomes" id="UP000188532">
    <property type="component" value="Unassembled WGS sequence"/>
</dbReference>
<keyword evidence="6" id="KW-1185">Reference proteome</keyword>
<feature type="domain" description="Gfo/Idh/MocA-like oxidoreductase N-terminal" evidence="1">
    <location>
        <begin position="6"/>
        <end position="116"/>
    </location>
</feature>
<evidence type="ECO:0000313" key="5">
    <source>
        <dbReference type="Proteomes" id="UP000188532"/>
    </source>
</evidence>
<dbReference type="STRING" id="1768.B1T50_19605"/>
<dbReference type="Pfam" id="PF01408">
    <property type="entry name" value="GFO_IDH_MocA"/>
    <property type="match status" value="1"/>
</dbReference>
<dbReference type="Pfam" id="PF21390">
    <property type="entry name" value="Irp3-like_C"/>
    <property type="match status" value="1"/>
</dbReference>
<evidence type="ECO:0000313" key="3">
    <source>
        <dbReference type="EMBL" id="BCI91121.1"/>
    </source>
</evidence>
<evidence type="ECO:0000259" key="1">
    <source>
        <dbReference type="Pfam" id="PF01408"/>
    </source>
</evidence>
<feature type="domain" description="Thiazolinyl imine reductase-like C-terminal" evidence="2">
    <location>
        <begin position="142"/>
        <end position="242"/>
    </location>
</feature>
<accession>A0A1V3WKM6</accession>
<dbReference type="GO" id="GO:0000166">
    <property type="term" value="F:nucleotide binding"/>
    <property type="evidence" value="ECO:0007669"/>
    <property type="project" value="InterPro"/>
</dbReference>
<sequence length="322" mass="34808">MNATPVVLCGSNYGACYVPSLQELTDSFELVGILAAGSERSARLAARRHVPLLTSAAEVPEGARAAIVALPPPTAGMVTAQLLRRGVHVLMEHPVRADLLRELRQEALSAKVIHAVNCHFGELGPARAFVGECRRRCASSPPTYASVVTAPRSAYATFDLLGRALGSLAGSALEREVAPSATPEHPFTSFRGVIADVPVRVQCSHDVGAVDDGSDSPVPQRIEIGFPDGSLLLHSYAGPVIWLEKFRMQLRNTTIPLWQPHAPEITTFSGLMDERVQANNRALREFREQIDTGNQPDHQTTEWLTAVAELATATRTRQTLAE</sequence>
<dbReference type="EMBL" id="MVBN01000009">
    <property type="protein sequence ID" value="OOK66986.1"/>
    <property type="molecule type" value="Genomic_DNA"/>
</dbReference>
<dbReference type="RefSeq" id="WP_023370890.1">
    <property type="nucleotide sequence ID" value="NZ_BLYZ01000003.1"/>
</dbReference>
<dbReference type="Proteomes" id="UP000516380">
    <property type="component" value="Chromosome"/>
</dbReference>
<evidence type="ECO:0000259" key="2">
    <source>
        <dbReference type="Pfam" id="PF21390"/>
    </source>
</evidence>
<protein>
    <submittedName>
        <fullName evidence="4">Oxidoreductase, NAD-binding Rossmann fold family protein</fullName>
    </submittedName>
    <submittedName>
        <fullName evidence="3">Thiazolinyl imide reductase</fullName>
    </submittedName>
</protein>
<dbReference type="InterPro" id="IPR000683">
    <property type="entry name" value="Gfo/Idh/MocA-like_OxRdtase_N"/>
</dbReference>
<evidence type="ECO:0000313" key="6">
    <source>
        <dbReference type="Proteomes" id="UP000516380"/>
    </source>
</evidence>
<reference evidence="3 6" key="2">
    <citation type="submission" date="2020-07" db="EMBL/GenBank/DDBJ databases">
        <title>Mycobacterium kansasii (former subtype) with zoonotic potential isolated from diseased indoor pet cat, Japan.</title>
        <authorList>
            <person name="Fukano H."/>
            <person name="Terazono T."/>
            <person name="Hoshino Y."/>
        </authorList>
    </citation>
    <scope>NUCLEOTIDE SEQUENCE [LARGE SCALE GENOMIC DNA]</scope>
    <source>
        <strain evidence="3 6">Kuro-I</strain>
    </source>
</reference>
<proteinExistence type="predicted"/>